<gene>
    <name evidence="2" type="ORF">NSCI0253_LOCUS8527</name>
</gene>
<protein>
    <submittedName>
        <fullName evidence="2">Uncharacterized protein</fullName>
    </submittedName>
</protein>
<proteinExistence type="predicted"/>
<accession>A0A7S0ZVQ0</accession>
<reference evidence="2" key="1">
    <citation type="submission" date="2021-01" db="EMBL/GenBank/DDBJ databases">
        <authorList>
            <person name="Corre E."/>
            <person name="Pelletier E."/>
            <person name="Niang G."/>
            <person name="Scheremetjew M."/>
            <person name="Finn R."/>
            <person name="Kale V."/>
            <person name="Holt S."/>
            <person name="Cochrane G."/>
            <person name="Meng A."/>
            <person name="Brown T."/>
            <person name="Cohen L."/>
        </authorList>
    </citation>
    <scope>NUCLEOTIDE SEQUENCE</scope>
</reference>
<organism evidence="2">
    <name type="scientific">Noctiluca scintillans</name>
    <name type="common">Sea sparkle</name>
    <name type="synonym">Red tide dinoflagellate</name>
    <dbReference type="NCBI Taxonomy" id="2966"/>
    <lineage>
        <taxon>Eukaryota</taxon>
        <taxon>Sar</taxon>
        <taxon>Alveolata</taxon>
        <taxon>Dinophyceae</taxon>
        <taxon>Noctilucales</taxon>
        <taxon>Noctilucaceae</taxon>
        <taxon>Noctiluca</taxon>
    </lineage>
</organism>
<name>A0A7S0ZVQ0_NOCSC</name>
<evidence type="ECO:0000256" key="1">
    <source>
        <dbReference type="SAM" id="MobiDB-lite"/>
    </source>
</evidence>
<dbReference type="AlphaFoldDB" id="A0A7S0ZVQ0"/>
<evidence type="ECO:0000313" key="2">
    <source>
        <dbReference type="EMBL" id="CAD8834179.1"/>
    </source>
</evidence>
<feature type="region of interest" description="Disordered" evidence="1">
    <location>
        <begin position="344"/>
        <end position="375"/>
    </location>
</feature>
<sequence length="394" mass="42578">MGQLHSVDSCCVSRDGARTPQQPLFHQCRLEVACGGDRGDESTVLTFIADGKPVAKLGFRSYHDARRWAAGMLDASPISVATPTSADLRTFQYVSPLSRVKWHDNTGQTWDILQADLIAAVYSTSANDSDGLAYCSGRYSEQRSKRLQEVAGRPRTRKSNSIQMRTPLDVGVARHSEKDALRRSSMGRAEDTPAKPANAWPVVLVRNSSAVKSMDEVTGTRWALPVDVASTESCSRTRLRVVCSPVEQARSVSQPPTAHVARQPATDAAVRGQSQTTAPQCAPTQESEAPTSSADISMLAPSLPPSTKLMARRLLSPPNSRQLSHRQRSKEVFLSPRSVTTEVADHDSSCPVICDVEPDSEASPGSRGSPLADLPLVMCGSGSAEFRRPRALTE</sequence>
<feature type="compositionally biased region" description="Polar residues" evidence="1">
    <location>
        <begin position="272"/>
        <end position="295"/>
    </location>
</feature>
<feature type="region of interest" description="Disordered" evidence="1">
    <location>
        <begin position="253"/>
        <end position="302"/>
    </location>
</feature>
<dbReference type="EMBL" id="HBFQ01012175">
    <property type="protein sequence ID" value="CAD8834179.1"/>
    <property type="molecule type" value="Transcribed_RNA"/>
</dbReference>